<dbReference type="OrthoDB" id="166931at2759"/>
<evidence type="ECO:0000313" key="2">
    <source>
        <dbReference type="Proteomes" id="UP000198211"/>
    </source>
</evidence>
<dbReference type="Proteomes" id="UP000198211">
    <property type="component" value="Unassembled WGS sequence"/>
</dbReference>
<sequence>MGSAKTKRKNLQKRRKRRLFAALAAEIQANEEAQRPPEQEELELMRHEEQRQRTHEQWQNAVEKATATFNKRRKILAQRQQLILSLRQVWKKALYW</sequence>
<reference evidence="2" key="1">
    <citation type="submission" date="2017-03" db="EMBL/GenBank/DDBJ databases">
        <title>Phytopthora megakarya and P. palmivora, two closely related causual agents of cacao black pod achieved similar genome size and gene model numbers by different mechanisms.</title>
        <authorList>
            <person name="Ali S."/>
            <person name="Shao J."/>
            <person name="Larry D.J."/>
            <person name="Kronmiller B."/>
            <person name="Shen D."/>
            <person name="Strem M.D."/>
            <person name="Melnick R.L."/>
            <person name="Guiltinan M.J."/>
            <person name="Tyler B.M."/>
            <person name="Meinhardt L.W."/>
            <person name="Bailey B.A."/>
        </authorList>
    </citation>
    <scope>NUCLEOTIDE SEQUENCE [LARGE SCALE GENOMIC DNA]</scope>
    <source>
        <strain evidence="2">zdho120</strain>
    </source>
</reference>
<organism evidence="1 2">
    <name type="scientific">Phytophthora megakarya</name>
    <dbReference type="NCBI Taxonomy" id="4795"/>
    <lineage>
        <taxon>Eukaryota</taxon>
        <taxon>Sar</taxon>
        <taxon>Stramenopiles</taxon>
        <taxon>Oomycota</taxon>
        <taxon>Peronosporomycetes</taxon>
        <taxon>Peronosporales</taxon>
        <taxon>Peronosporaceae</taxon>
        <taxon>Phytophthora</taxon>
    </lineage>
</organism>
<accession>A0A225WKC6</accession>
<evidence type="ECO:0000313" key="1">
    <source>
        <dbReference type="EMBL" id="OWZ18176.1"/>
    </source>
</evidence>
<protein>
    <submittedName>
        <fullName evidence="1">Uncharacterized protein</fullName>
    </submittedName>
</protein>
<dbReference type="AlphaFoldDB" id="A0A225WKC6"/>
<gene>
    <name evidence="1" type="ORF">PHMEG_0007778</name>
</gene>
<comment type="caution">
    <text evidence="1">The sequence shown here is derived from an EMBL/GenBank/DDBJ whole genome shotgun (WGS) entry which is preliminary data.</text>
</comment>
<dbReference type="EMBL" id="NBNE01000630">
    <property type="protein sequence ID" value="OWZ18176.1"/>
    <property type="molecule type" value="Genomic_DNA"/>
</dbReference>
<name>A0A225WKC6_9STRA</name>
<proteinExistence type="predicted"/>
<keyword evidence="2" id="KW-1185">Reference proteome</keyword>